<dbReference type="EMBL" id="PDWZ02000008">
    <property type="protein sequence ID" value="KAB2103617.1"/>
    <property type="molecule type" value="Genomic_DNA"/>
</dbReference>
<reference evidence="1 2" key="1">
    <citation type="journal article" date="2019" name="bioRxiv">
        <title>Genomics, evolutionary history and diagnostics of the Alternaria alternata species group including apple and Asian pear pathotypes.</title>
        <authorList>
            <person name="Armitage A.D."/>
            <person name="Cockerton H.M."/>
            <person name="Sreenivasaprasad S."/>
            <person name="Woodhall J.W."/>
            <person name="Lane C.R."/>
            <person name="Harrison R.J."/>
            <person name="Clarkson J.P."/>
        </authorList>
    </citation>
    <scope>NUCLEOTIDE SEQUENCE [LARGE SCALE GENOMIC DNA]</scope>
    <source>
        <strain evidence="1 2">FERA 650</strain>
    </source>
</reference>
<protein>
    <submittedName>
        <fullName evidence="1">Uncharacterized protein</fullName>
    </submittedName>
</protein>
<accession>A0ACB6FGS5</accession>
<dbReference type="Proteomes" id="UP000293547">
    <property type="component" value="Unassembled WGS sequence"/>
</dbReference>
<evidence type="ECO:0000313" key="2">
    <source>
        <dbReference type="Proteomes" id="UP000293547"/>
    </source>
</evidence>
<gene>
    <name evidence="1" type="ORF">AG0111_0g8568</name>
</gene>
<comment type="caution">
    <text evidence="1">The sequence shown here is derived from an EMBL/GenBank/DDBJ whole genome shotgun (WGS) entry which is preliminary data.</text>
</comment>
<evidence type="ECO:0000313" key="1">
    <source>
        <dbReference type="EMBL" id="KAB2103617.1"/>
    </source>
</evidence>
<keyword evidence="2" id="KW-1185">Reference proteome</keyword>
<sequence>MLIGVNFQRIPISTTLGTATGSLETILELDTASFVLSRNGKKAWMPSHWMNEMQEIDIEDHKTKIVVQKQTDFITPRGAALSKKDGKDVVYIITGGGYSFETERSVSGGKLIQVDVE</sequence>
<organism evidence="1 2">
    <name type="scientific">Alternaria gaisen</name>
    <dbReference type="NCBI Taxonomy" id="167740"/>
    <lineage>
        <taxon>Eukaryota</taxon>
        <taxon>Fungi</taxon>
        <taxon>Dikarya</taxon>
        <taxon>Ascomycota</taxon>
        <taxon>Pezizomycotina</taxon>
        <taxon>Dothideomycetes</taxon>
        <taxon>Pleosporomycetidae</taxon>
        <taxon>Pleosporales</taxon>
        <taxon>Pleosporineae</taxon>
        <taxon>Pleosporaceae</taxon>
        <taxon>Alternaria</taxon>
        <taxon>Alternaria sect. Alternaria</taxon>
    </lineage>
</organism>
<name>A0ACB6FGS5_9PLEO</name>
<proteinExistence type="predicted"/>